<dbReference type="InterPro" id="IPR000073">
    <property type="entry name" value="AB_hydrolase_1"/>
</dbReference>
<protein>
    <recommendedName>
        <fullName evidence="2">AB hydrolase-1 domain-containing protein</fullName>
    </recommendedName>
</protein>
<evidence type="ECO:0000256" key="1">
    <source>
        <dbReference type="SAM" id="SignalP"/>
    </source>
</evidence>
<evidence type="ECO:0000259" key="2">
    <source>
        <dbReference type="Pfam" id="PF12697"/>
    </source>
</evidence>
<dbReference type="Gene3D" id="3.40.50.1820">
    <property type="entry name" value="alpha/beta hydrolase"/>
    <property type="match status" value="1"/>
</dbReference>
<evidence type="ECO:0000313" key="3">
    <source>
        <dbReference type="EMBL" id="PWW03969.1"/>
    </source>
</evidence>
<feature type="domain" description="AB hydrolase-1" evidence="2">
    <location>
        <begin position="109"/>
        <end position="287"/>
    </location>
</feature>
<dbReference type="Pfam" id="PF12697">
    <property type="entry name" value="Abhydrolase_6"/>
    <property type="match status" value="1"/>
</dbReference>
<dbReference type="InterPro" id="IPR029058">
    <property type="entry name" value="AB_hydrolase_fold"/>
</dbReference>
<sequence>MRPFFAAILAVCVAFAATPAEALRIEGSKDALFAWPKVLSIGPDRAFFVVDYDEMRDINGRDDEPERRVNSRYVTALPGTASRMRVLEAAGRRVEIGEAGTPANARFAVIFVHGRAGDRRLGMDDRRFGGNFNRLKNLAVRNGGVYVAPTVKTFDAEGRADVAAIIASLRAASPGAPIVLACGSMGAMVCSAVARDSESVARLAGMVLLGGAPDGDLADTALVKARVPVVFTHGSADETYSWETQKRVFDRVRAGGGTYPTRFVLFQSGSHGTPIRMTDWKDVLNWIFANTPRR</sequence>
<accession>A0A317PS25</accession>
<name>A0A317PS25_9HYPH</name>
<dbReference type="SUPFAM" id="SSF53474">
    <property type="entry name" value="alpha/beta-Hydrolases"/>
    <property type="match status" value="1"/>
</dbReference>
<comment type="caution">
    <text evidence="3">The sequence shown here is derived from an EMBL/GenBank/DDBJ whole genome shotgun (WGS) entry which is preliminary data.</text>
</comment>
<keyword evidence="4" id="KW-1185">Reference proteome</keyword>
<feature type="signal peptide" evidence="1">
    <location>
        <begin position="1"/>
        <end position="22"/>
    </location>
</feature>
<evidence type="ECO:0000313" key="4">
    <source>
        <dbReference type="Proteomes" id="UP000246352"/>
    </source>
</evidence>
<organism evidence="3 4">
    <name type="scientific">Hoeflea marina</name>
    <dbReference type="NCBI Taxonomy" id="274592"/>
    <lineage>
        <taxon>Bacteria</taxon>
        <taxon>Pseudomonadati</taxon>
        <taxon>Pseudomonadota</taxon>
        <taxon>Alphaproteobacteria</taxon>
        <taxon>Hyphomicrobiales</taxon>
        <taxon>Rhizobiaceae</taxon>
        <taxon>Hoeflea</taxon>
    </lineage>
</organism>
<dbReference type="EMBL" id="QGTR01000001">
    <property type="protein sequence ID" value="PWW03969.1"/>
    <property type="molecule type" value="Genomic_DNA"/>
</dbReference>
<reference evidence="3 4" key="1">
    <citation type="submission" date="2018-05" db="EMBL/GenBank/DDBJ databases">
        <title>Genomic Encyclopedia of Type Strains, Phase IV (KMG-IV): sequencing the most valuable type-strain genomes for metagenomic binning, comparative biology and taxonomic classification.</title>
        <authorList>
            <person name="Goeker M."/>
        </authorList>
    </citation>
    <scope>NUCLEOTIDE SEQUENCE [LARGE SCALE GENOMIC DNA]</scope>
    <source>
        <strain evidence="3 4">DSM 16791</strain>
    </source>
</reference>
<dbReference type="AlphaFoldDB" id="A0A317PS25"/>
<proteinExistence type="predicted"/>
<feature type="chain" id="PRO_5016292391" description="AB hydrolase-1 domain-containing protein" evidence="1">
    <location>
        <begin position="23"/>
        <end position="294"/>
    </location>
</feature>
<dbReference type="Proteomes" id="UP000246352">
    <property type="component" value="Unassembled WGS sequence"/>
</dbReference>
<gene>
    <name evidence="3" type="ORF">DFR52_101658</name>
</gene>
<keyword evidence="1" id="KW-0732">Signal</keyword>